<dbReference type="EMBL" id="LR796882">
    <property type="protein sequence ID" value="CAB4172433.1"/>
    <property type="molecule type" value="Genomic_DNA"/>
</dbReference>
<dbReference type="EMBL" id="LR796786">
    <property type="protein sequence ID" value="CAB4166677.1"/>
    <property type="molecule type" value="Genomic_DNA"/>
</dbReference>
<sequence>MSDPLYKPYVALIRDRRIDIAGPFVTRAAAVDWMDRWKDWANDARCHVVLLRDFDVSALLSQRVSNAADLARVCAPCGLDADAARDWSAANAHSFLYGFPPTGIRDTAEEIG</sequence>
<accession>A0A6J5PLH9</accession>
<name>A0A6J5PLH9_9CAUD</name>
<evidence type="ECO:0000313" key="1">
    <source>
        <dbReference type="EMBL" id="CAB4166677.1"/>
    </source>
</evidence>
<reference evidence="2" key="1">
    <citation type="submission" date="2020-05" db="EMBL/GenBank/DDBJ databases">
        <authorList>
            <person name="Chiriac C."/>
            <person name="Salcher M."/>
            <person name="Ghai R."/>
            <person name="Kavagutti S V."/>
        </authorList>
    </citation>
    <scope>NUCLEOTIDE SEQUENCE</scope>
</reference>
<proteinExistence type="predicted"/>
<evidence type="ECO:0000313" key="2">
    <source>
        <dbReference type="EMBL" id="CAB4172433.1"/>
    </source>
</evidence>
<protein>
    <submittedName>
        <fullName evidence="2">Uncharacterized protein</fullName>
    </submittedName>
</protein>
<gene>
    <name evidence="1" type="ORF">UFOVP843_44</name>
    <name evidence="2" type="ORF">UFOVP936_16</name>
</gene>
<organism evidence="2">
    <name type="scientific">uncultured Caudovirales phage</name>
    <dbReference type="NCBI Taxonomy" id="2100421"/>
    <lineage>
        <taxon>Viruses</taxon>
        <taxon>Duplodnaviria</taxon>
        <taxon>Heunggongvirae</taxon>
        <taxon>Uroviricota</taxon>
        <taxon>Caudoviricetes</taxon>
        <taxon>Peduoviridae</taxon>
        <taxon>Maltschvirus</taxon>
        <taxon>Maltschvirus maltsch</taxon>
    </lineage>
</organism>